<evidence type="ECO:0000313" key="4">
    <source>
        <dbReference type="Proteomes" id="UP001054902"/>
    </source>
</evidence>
<feature type="region of interest" description="Disordered" evidence="1">
    <location>
        <begin position="90"/>
        <end position="175"/>
    </location>
</feature>
<protein>
    <submittedName>
        <fullName evidence="3">Uncharacterized protein</fullName>
    </submittedName>
</protein>
<dbReference type="Proteomes" id="UP001054902">
    <property type="component" value="Unassembled WGS sequence"/>
</dbReference>
<evidence type="ECO:0000256" key="1">
    <source>
        <dbReference type="SAM" id="MobiDB-lite"/>
    </source>
</evidence>
<comment type="caution">
    <text evidence="3">The sequence shown here is derived from an EMBL/GenBank/DDBJ whole genome shotgun (WGS) entry which is preliminary data.</text>
</comment>
<feature type="transmembrane region" description="Helical" evidence="2">
    <location>
        <begin position="567"/>
        <end position="598"/>
    </location>
</feature>
<feature type="compositionally biased region" description="Polar residues" evidence="1">
    <location>
        <begin position="117"/>
        <end position="127"/>
    </location>
</feature>
<reference evidence="3 4" key="1">
    <citation type="journal article" date="2021" name="Sci. Rep.">
        <title>The genome of the diatom Chaetoceros tenuissimus carries an ancient integrated fragment of an extant virus.</title>
        <authorList>
            <person name="Hongo Y."/>
            <person name="Kimura K."/>
            <person name="Takaki Y."/>
            <person name="Yoshida Y."/>
            <person name="Baba S."/>
            <person name="Kobayashi G."/>
            <person name="Nagasaki K."/>
            <person name="Hano T."/>
            <person name="Tomaru Y."/>
        </authorList>
    </citation>
    <scope>NUCLEOTIDE SEQUENCE [LARGE SCALE GENOMIC DNA]</scope>
    <source>
        <strain evidence="3 4">NIES-3715</strain>
    </source>
</reference>
<feature type="compositionally biased region" description="Basic and acidic residues" evidence="1">
    <location>
        <begin position="107"/>
        <end position="116"/>
    </location>
</feature>
<feature type="compositionally biased region" description="Polar residues" evidence="1">
    <location>
        <begin position="145"/>
        <end position="162"/>
    </location>
</feature>
<keyword evidence="2" id="KW-0812">Transmembrane</keyword>
<sequence length="691" mass="77168">MFKSRHTLVSLFVITSSWTLQIVTIFSLPLCQSFSTSSFLSSRSSHLLNHGFSRSYSSSRTIVSFRNRHSSESKSSSFLLGLRPFRKKVNSTKNKTASRSNATINSSEKEEIKTKNETQTSTKNHSQSLKDEQNQNTTIITQNNATLADSSRNVTSSEMNSTQPPPAPPKKKGGSNLLAETISQSFHFFDDKQNLPKYKAPKKRVTNNLKDDTQDLTSSISSNFRFLDGQDKSDTGKPSKTSARTMTNEANITSQITVDPNTPLTYADLQLILTQNGYVRREEINAIVNNPMKQEQNVTSNTKKTASGVALPQPSVVSNKHIKIGSMISNGFFGLLLAATIQPNLWLLGAVAGGLYGGDLAEKAAIVATLPPQMPSVAPDGTVIPAPINRIPGGLYGELTLKSGRQIATAYLKVYDLFMGFWFLYRTGQLSYEYYKTYAVLDKRFGIQSKMDAWNARFIEGKENFDQWEKENEVGRKVLAGLRTVWMVEESSFKKQMKKGKKKKTSKYRIVQVFFDTVDWCKRALHAVWVAIRGGRSDELNEIINGIKMNVNELNLETVSQRVGASLAALVLVNFLGACFAVAPYLLGFIAIASGIIFPNWIANSVNLLKDVIKDTRARGRGEQAVISIAKKSNKAGNEKLPFVSKDKFSFYVKDGQKKWYRTGQSYRGWSNNNEEDENSFKFVFPWEGRM</sequence>
<evidence type="ECO:0000313" key="3">
    <source>
        <dbReference type="EMBL" id="GFH48789.1"/>
    </source>
</evidence>
<evidence type="ECO:0000256" key="2">
    <source>
        <dbReference type="SAM" id="Phobius"/>
    </source>
</evidence>
<keyword evidence="4" id="KW-1185">Reference proteome</keyword>
<accession>A0AAD3CN50</accession>
<feature type="region of interest" description="Disordered" evidence="1">
    <location>
        <begin position="192"/>
        <end position="216"/>
    </location>
</feature>
<gene>
    <name evidence="3" type="ORF">CTEN210_05265</name>
</gene>
<name>A0AAD3CN50_9STRA</name>
<organism evidence="3 4">
    <name type="scientific">Chaetoceros tenuissimus</name>
    <dbReference type="NCBI Taxonomy" id="426638"/>
    <lineage>
        <taxon>Eukaryota</taxon>
        <taxon>Sar</taxon>
        <taxon>Stramenopiles</taxon>
        <taxon>Ochrophyta</taxon>
        <taxon>Bacillariophyta</taxon>
        <taxon>Coscinodiscophyceae</taxon>
        <taxon>Chaetocerotophycidae</taxon>
        <taxon>Chaetocerotales</taxon>
        <taxon>Chaetocerotaceae</taxon>
        <taxon>Chaetoceros</taxon>
    </lineage>
</organism>
<keyword evidence="2" id="KW-1133">Transmembrane helix</keyword>
<keyword evidence="2" id="KW-0472">Membrane</keyword>
<dbReference type="AlphaFoldDB" id="A0AAD3CN50"/>
<feature type="compositionally biased region" description="Low complexity" evidence="1">
    <location>
        <begin position="134"/>
        <end position="144"/>
    </location>
</feature>
<dbReference type="EMBL" id="BLLK01000029">
    <property type="protein sequence ID" value="GFH48789.1"/>
    <property type="molecule type" value="Genomic_DNA"/>
</dbReference>
<proteinExistence type="predicted"/>
<feature type="compositionally biased region" description="Polar residues" evidence="1">
    <location>
        <begin position="91"/>
        <end position="106"/>
    </location>
</feature>